<dbReference type="Proteomes" id="UP000271098">
    <property type="component" value="Unassembled WGS sequence"/>
</dbReference>
<dbReference type="GO" id="GO:0032880">
    <property type="term" value="P:regulation of protein localization"/>
    <property type="evidence" value="ECO:0007669"/>
    <property type="project" value="TreeGrafter"/>
</dbReference>
<dbReference type="SUPFAM" id="SSF54236">
    <property type="entry name" value="Ubiquitin-like"/>
    <property type="match status" value="1"/>
</dbReference>
<reference evidence="2 3" key="1">
    <citation type="submission" date="2018-11" db="EMBL/GenBank/DDBJ databases">
        <authorList>
            <consortium name="Pathogen Informatics"/>
        </authorList>
    </citation>
    <scope>NUCLEOTIDE SEQUENCE [LARGE SCALE GENOMIC DNA]</scope>
</reference>
<evidence type="ECO:0000313" key="2">
    <source>
        <dbReference type="EMBL" id="VDN37408.1"/>
    </source>
</evidence>
<dbReference type="AlphaFoldDB" id="A0A3P7NP01"/>
<dbReference type="OrthoDB" id="6260541at2759"/>
<protein>
    <recommendedName>
        <fullName evidence="1">Ras-associating domain-containing protein</fullName>
    </recommendedName>
</protein>
<proteinExistence type="predicted"/>
<dbReference type="PANTHER" id="PTHR10398">
    <property type="entry name" value="AFADIN"/>
    <property type="match status" value="1"/>
</dbReference>
<keyword evidence="3" id="KW-1185">Reference proteome</keyword>
<dbReference type="EMBL" id="UYRT01091742">
    <property type="protein sequence ID" value="VDN37408.1"/>
    <property type="molecule type" value="Genomic_DNA"/>
</dbReference>
<dbReference type="InterPro" id="IPR029071">
    <property type="entry name" value="Ubiquitin-like_domsf"/>
</dbReference>
<evidence type="ECO:0000313" key="3">
    <source>
        <dbReference type="Proteomes" id="UP000271098"/>
    </source>
</evidence>
<dbReference type="InterPro" id="IPR028842">
    <property type="entry name" value="Afadin"/>
</dbReference>
<gene>
    <name evidence="2" type="ORF">GPUH_LOCUS21056</name>
</gene>
<dbReference type="InterPro" id="IPR000159">
    <property type="entry name" value="RA_dom"/>
</dbReference>
<dbReference type="Pfam" id="PF00788">
    <property type="entry name" value="RA"/>
    <property type="match status" value="1"/>
</dbReference>
<organism evidence="2 3">
    <name type="scientific">Gongylonema pulchrum</name>
    <dbReference type="NCBI Taxonomy" id="637853"/>
    <lineage>
        <taxon>Eukaryota</taxon>
        <taxon>Metazoa</taxon>
        <taxon>Ecdysozoa</taxon>
        <taxon>Nematoda</taxon>
        <taxon>Chromadorea</taxon>
        <taxon>Rhabditida</taxon>
        <taxon>Spirurina</taxon>
        <taxon>Spiruromorpha</taxon>
        <taxon>Spiruroidea</taxon>
        <taxon>Gongylonematidae</taxon>
        <taxon>Gongylonema</taxon>
    </lineage>
</organism>
<name>A0A3P7NP01_9BILA</name>
<dbReference type="SMART" id="SM00314">
    <property type="entry name" value="RA"/>
    <property type="match status" value="1"/>
</dbReference>
<dbReference type="Gene3D" id="3.10.20.90">
    <property type="entry name" value="Phosphatidylinositol 3-kinase Catalytic Subunit, Chain A, domain 1"/>
    <property type="match status" value="1"/>
</dbReference>
<dbReference type="GO" id="GO:0005912">
    <property type="term" value="C:adherens junction"/>
    <property type="evidence" value="ECO:0007669"/>
    <property type="project" value="TreeGrafter"/>
</dbReference>
<feature type="domain" description="Ras-associating" evidence="1">
    <location>
        <begin position="51"/>
        <end position="144"/>
    </location>
</feature>
<dbReference type="PROSITE" id="PS50200">
    <property type="entry name" value="RA"/>
    <property type="match status" value="1"/>
</dbReference>
<dbReference type="PANTHER" id="PTHR10398:SF2">
    <property type="entry name" value="AFADIN"/>
    <property type="match status" value="1"/>
</dbReference>
<accession>A0A3P7NP01</accession>
<evidence type="ECO:0000259" key="1">
    <source>
        <dbReference type="PROSITE" id="PS50200"/>
    </source>
</evidence>
<sequence>MCEAEDESGMLSRPVRAGSTAAEREQLRQLVEQFLFHDKTDFFSFQDLEIHGVMRFYFQESRDKVSTKCIRVSSTATTRAVIEALVDKFHPDLKMLSNPEYTLWEVHENGEERCLAPSEKPLLVQLNWHKDDREGRFLLRALTTAKVSIFA</sequence>
<dbReference type="GO" id="GO:0007165">
    <property type="term" value="P:signal transduction"/>
    <property type="evidence" value="ECO:0007669"/>
    <property type="project" value="InterPro"/>
</dbReference>
<dbReference type="GO" id="GO:0050839">
    <property type="term" value="F:cell adhesion molecule binding"/>
    <property type="evidence" value="ECO:0007669"/>
    <property type="project" value="TreeGrafter"/>
</dbReference>